<comment type="subcellular location">
    <subcellularLocation>
        <location evidence="3">Cell membrane</location>
    </subcellularLocation>
    <subcellularLocation>
        <location evidence="2">Endomembrane system</location>
        <topology evidence="2">Peripheral membrane protein</topology>
    </subcellularLocation>
    <subcellularLocation>
        <location evidence="1">Endoplasmic reticulum membrane</location>
        <topology evidence="1">Single-pass type IV membrane protein</topology>
    </subcellularLocation>
</comment>
<feature type="compositionally biased region" description="Basic and acidic residues" evidence="11">
    <location>
        <begin position="573"/>
        <end position="583"/>
    </location>
</feature>
<keyword evidence="5" id="KW-1003">Cell membrane</keyword>
<evidence type="ECO:0000256" key="6">
    <source>
        <dbReference type="ARBA" id="ARBA00022692"/>
    </source>
</evidence>
<feature type="transmembrane region" description="Helical" evidence="12">
    <location>
        <begin position="781"/>
        <end position="800"/>
    </location>
</feature>
<keyword evidence="8" id="KW-0256">Endoplasmic reticulum</keyword>
<evidence type="ECO:0000256" key="7">
    <source>
        <dbReference type="ARBA" id="ARBA00022737"/>
    </source>
</evidence>
<dbReference type="Pfam" id="PF02493">
    <property type="entry name" value="MORN"/>
    <property type="match status" value="7"/>
</dbReference>
<dbReference type="PANTHER" id="PTHR23085:SF16">
    <property type="entry name" value="GH28348P"/>
    <property type="match status" value="1"/>
</dbReference>
<feature type="region of interest" description="Disordered" evidence="11">
    <location>
        <begin position="393"/>
        <end position="466"/>
    </location>
</feature>
<feature type="region of interest" description="Disordered" evidence="11">
    <location>
        <begin position="514"/>
        <end position="583"/>
    </location>
</feature>
<protein>
    <submittedName>
        <fullName evidence="13">Junctophilin-3</fullName>
    </submittedName>
</protein>
<feature type="compositionally biased region" description="Basic and acidic residues" evidence="11">
    <location>
        <begin position="440"/>
        <end position="453"/>
    </location>
</feature>
<dbReference type="EMBL" id="BPLQ01002555">
    <property type="protein sequence ID" value="GIX93962.1"/>
    <property type="molecule type" value="Genomic_DNA"/>
</dbReference>
<keyword evidence="9 12" id="KW-1133">Transmembrane helix</keyword>
<organism evidence="13 14">
    <name type="scientific">Caerostris darwini</name>
    <dbReference type="NCBI Taxonomy" id="1538125"/>
    <lineage>
        <taxon>Eukaryota</taxon>
        <taxon>Metazoa</taxon>
        <taxon>Ecdysozoa</taxon>
        <taxon>Arthropoda</taxon>
        <taxon>Chelicerata</taxon>
        <taxon>Arachnida</taxon>
        <taxon>Araneae</taxon>
        <taxon>Araneomorphae</taxon>
        <taxon>Entelegynae</taxon>
        <taxon>Araneoidea</taxon>
        <taxon>Araneidae</taxon>
        <taxon>Caerostris</taxon>
    </lineage>
</organism>
<comment type="caution">
    <text evidence="13">The sequence shown here is derived from an EMBL/GenBank/DDBJ whole genome shotgun (WGS) entry which is preliminary data.</text>
</comment>
<dbReference type="SUPFAM" id="SSF82185">
    <property type="entry name" value="Histone H3 K4-specific methyltransferase SET7/9 N-terminal domain"/>
    <property type="match status" value="2"/>
</dbReference>
<dbReference type="GO" id="GO:0005886">
    <property type="term" value="C:plasma membrane"/>
    <property type="evidence" value="ECO:0007669"/>
    <property type="project" value="UniProtKB-SubCell"/>
</dbReference>
<evidence type="ECO:0000256" key="9">
    <source>
        <dbReference type="ARBA" id="ARBA00022989"/>
    </source>
</evidence>
<keyword evidence="6 12" id="KW-0812">Transmembrane</keyword>
<keyword evidence="7" id="KW-0677">Repeat</keyword>
<feature type="compositionally biased region" description="Polar residues" evidence="11">
    <location>
        <begin position="529"/>
        <end position="540"/>
    </location>
</feature>
<evidence type="ECO:0000256" key="5">
    <source>
        <dbReference type="ARBA" id="ARBA00022475"/>
    </source>
</evidence>
<evidence type="ECO:0000313" key="14">
    <source>
        <dbReference type="Proteomes" id="UP001054837"/>
    </source>
</evidence>
<dbReference type="AlphaFoldDB" id="A0AAV4P951"/>
<dbReference type="Gene3D" id="2.20.110.10">
    <property type="entry name" value="Histone H3 K4-specific methyltransferase SET7/9 N-terminal domain"/>
    <property type="match status" value="3"/>
</dbReference>
<dbReference type="PANTHER" id="PTHR23085">
    <property type="entry name" value="GH28348P"/>
    <property type="match status" value="1"/>
</dbReference>
<keyword evidence="14" id="KW-1185">Reference proteome</keyword>
<sequence length="801" mass="89655">MTLPAPPQGGRFDFDDGGTYCGGWLEGKAHGHGVCTGPKGQGEYSGQWAQGFEVCGVYTWPTGSGYEGEWSQGKRHGLGVETRGRWIYRGEWTEGYKGRYGVRQSLASPAKYNGTWAGGLQDGYGSETYADGGTFQGQWAKGMRHGYGVRSSAPFGLAAHTRRRSIRKSPTPGETPELEERPEDGRGGFVLKDKSSTGSRSLPDHGKSGHTLKAFMSKTKQSSYEEELSDGGSDATDSSFMVQDEVIDGNVIETFMGEWKNDKRSGFGIAERSDGIKYEGEWYNNKKFGYGRTTFKDGTEEKGKYKNNVLLSSGRQKHLFLLRSPKFRERVEAAVNGAHRASQIALQKADIAISRTATARGKAEQADEVAKRAKAESDVARLVAKNYAPEFAQPGTGFLKRKSPSSQDSSDFGQYHFGEDSPRRSFLPSNPGDPYGQRDSFPRQKPDYDEFHLNPEPPRPSPQSAFLDVFRNTSDRRPSTAGFLRRPSAVNLNRRPSTVVELSIVPSQINFDQKQESFPNRLPGDHQYRSSGDQYLSSGDQYRPSGDQYRPSGDQYRPSGDQYRPSEDPYYPQEDRYNPSRDQYRHQANQYYPPDNRHRQRQTQLTLQQVIDDHLGHYYRSQSAQKAGLRNHVKRPAVDLTELSKLYGIPLTGPTMEDEEGVPFIPQRRSTLPTVVDQNCLQVDSGEGFVRTGSLYSATRKMEASTKPGSLVSARKNSLPDISNAAAMESRVMSRETIAILSSQRREAIRRQEEQAERLRANPFLYLVSPEVWDWLSSQQLTILVVVVNLALGFLFFKVIL</sequence>
<evidence type="ECO:0000256" key="8">
    <source>
        <dbReference type="ARBA" id="ARBA00022824"/>
    </source>
</evidence>
<evidence type="ECO:0000256" key="11">
    <source>
        <dbReference type="SAM" id="MobiDB-lite"/>
    </source>
</evidence>
<feature type="region of interest" description="Disordered" evidence="11">
    <location>
        <begin position="218"/>
        <end position="237"/>
    </location>
</feature>
<evidence type="ECO:0000256" key="3">
    <source>
        <dbReference type="ARBA" id="ARBA00004236"/>
    </source>
</evidence>
<feature type="compositionally biased region" description="Basic and acidic residues" evidence="11">
    <location>
        <begin position="183"/>
        <end position="195"/>
    </location>
</feature>
<dbReference type="GO" id="GO:0030314">
    <property type="term" value="C:junctional membrane complex"/>
    <property type="evidence" value="ECO:0007669"/>
    <property type="project" value="InterPro"/>
</dbReference>
<dbReference type="Proteomes" id="UP001054837">
    <property type="component" value="Unassembled WGS sequence"/>
</dbReference>
<comment type="similarity">
    <text evidence="4">Belongs to the junctophilin family.</text>
</comment>
<proteinExistence type="inferred from homology"/>
<dbReference type="SMART" id="SM00698">
    <property type="entry name" value="MORN"/>
    <property type="match status" value="7"/>
</dbReference>
<evidence type="ECO:0000313" key="13">
    <source>
        <dbReference type="EMBL" id="GIX93962.1"/>
    </source>
</evidence>
<evidence type="ECO:0000256" key="4">
    <source>
        <dbReference type="ARBA" id="ARBA00008599"/>
    </source>
</evidence>
<feature type="region of interest" description="Disordered" evidence="11">
    <location>
        <begin position="158"/>
        <end position="210"/>
    </location>
</feature>
<dbReference type="InterPro" id="IPR017191">
    <property type="entry name" value="Junctophilin"/>
</dbReference>
<dbReference type="InterPro" id="IPR003409">
    <property type="entry name" value="MORN"/>
</dbReference>
<dbReference type="FunFam" id="2.20.110.10:FF:000001">
    <property type="entry name" value="Junctophilin"/>
    <property type="match status" value="1"/>
</dbReference>
<evidence type="ECO:0000256" key="10">
    <source>
        <dbReference type="ARBA" id="ARBA00023136"/>
    </source>
</evidence>
<reference evidence="13 14" key="1">
    <citation type="submission" date="2021-06" db="EMBL/GenBank/DDBJ databases">
        <title>Caerostris darwini draft genome.</title>
        <authorList>
            <person name="Kono N."/>
            <person name="Arakawa K."/>
        </authorList>
    </citation>
    <scope>NUCLEOTIDE SEQUENCE [LARGE SCALE GENOMIC DNA]</scope>
</reference>
<keyword evidence="10 12" id="KW-0472">Membrane</keyword>
<gene>
    <name evidence="13" type="primary">JPH3</name>
    <name evidence="13" type="ORF">CDAR_572481</name>
</gene>
<evidence type="ECO:0000256" key="2">
    <source>
        <dbReference type="ARBA" id="ARBA00004184"/>
    </source>
</evidence>
<evidence type="ECO:0000256" key="1">
    <source>
        <dbReference type="ARBA" id="ARBA00004163"/>
    </source>
</evidence>
<dbReference type="FunFam" id="2.20.110.10:FF:000013">
    <property type="entry name" value="Putative Junctophilin-1"/>
    <property type="match status" value="1"/>
</dbReference>
<accession>A0AAV4P951</accession>
<evidence type="ECO:0000256" key="12">
    <source>
        <dbReference type="SAM" id="Phobius"/>
    </source>
</evidence>
<name>A0AAV4P951_9ARAC</name>
<dbReference type="GO" id="GO:0005789">
    <property type="term" value="C:endoplasmic reticulum membrane"/>
    <property type="evidence" value="ECO:0007669"/>
    <property type="project" value="UniProtKB-SubCell"/>
</dbReference>